<evidence type="ECO:0000313" key="1">
    <source>
        <dbReference type="EMBL" id="VVC39959.1"/>
    </source>
</evidence>
<dbReference type="OrthoDB" id="10063284at2759"/>
<gene>
    <name evidence="1" type="ORF">CINCED_3A015866</name>
</gene>
<reference evidence="1 2" key="1">
    <citation type="submission" date="2019-08" db="EMBL/GenBank/DDBJ databases">
        <authorList>
            <person name="Alioto T."/>
            <person name="Alioto T."/>
            <person name="Gomez Garrido J."/>
        </authorList>
    </citation>
    <scope>NUCLEOTIDE SEQUENCE [LARGE SCALE GENOMIC DNA]</scope>
</reference>
<dbReference type="Proteomes" id="UP000325440">
    <property type="component" value="Unassembled WGS sequence"/>
</dbReference>
<evidence type="ECO:0000313" key="2">
    <source>
        <dbReference type="Proteomes" id="UP000325440"/>
    </source>
</evidence>
<protein>
    <submittedName>
        <fullName evidence="1">Uncharacterized protein</fullName>
    </submittedName>
</protein>
<dbReference type="AlphaFoldDB" id="A0A5E4N5J8"/>
<sequence>MNFKDYGITVKANELCCTYKSDLEKNEFINGLLYFRSRQIKFHRKEDYTIPTAAIYDRNMKDIYPNIEITLQIFASTPVGNCTAEQSFSVLKKN</sequence>
<dbReference type="EMBL" id="CABPRJ010001899">
    <property type="protein sequence ID" value="VVC39959.1"/>
    <property type="molecule type" value="Genomic_DNA"/>
</dbReference>
<keyword evidence="2" id="KW-1185">Reference proteome</keyword>
<organism evidence="1 2">
    <name type="scientific">Cinara cedri</name>
    <dbReference type="NCBI Taxonomy" id="506608"/>
    <lineage>
        <taxon>Eukaryota</taxon>
        <taxon>Metazoa</taxon>
        <taxon>Ecdysozoa</taxon>
        <taxon>Arthropoda</taxon>
        <taxon>Hexapoda</taxon>
        <taxon>Insecta</taxon>
        <taxon>Pterygota</taxon>
        <taxon>Neoptera</taxon>
        <taxon>Paraneoptera</taxon>
        <taxon>Hemiptera</taxon>
        <taxon>Sternorrhyncha</taxon>
        <taxon>Aphidomorpha</taxon>
        <taxon>Aphidoidea</taxon>
        <taxon>Aphididae</taxon>
        <taxon>Lachninae</taxon>
        <taxon>Cinara</taxon>
    </lineage>
</organism>
<name>A0A5E4N5J8_9HEMI</name>
<proteinExistence type="predicted"/>
<accession>A0A5E4N5J8</accession>